<evidence type="ECO:0000256" key="3">
    <source>
        <dbReference type="SAM" id="MobiDB-lite"/>
    </source>
</evidence>
<feature type="domain" description="Periplasmic binding protein" evidence="4">
    <location>
        <begin position="52"/>
        <end position="296"/>
    </location>
</feature>
<dbReference type="OrthoDB" id="257716at2"/>
<dbReference type="PROSITE" id="PS51257">
    <property type="entry name" value="PROKAR_LIPOPROTEIN"/>
    <property type="match status" value="1"/>
</dbReference>
<dbReference type="InterPro" id="IPR025997">
    <property type="entry name" value="SBP_2_dom"/>
</dbReference>
<evidence type="ECO:0000256" key="2">
    <source>
        <dbReference type="ARBA" id="ARBA00007639"/>
    </source>
</evidence>
<feature type="compositionally biased region" description="Basic and acidic residues" evidence="3">
    <location>
        <begin position="27"/>
        <end position="37"/>
    </location>
</feature>
<accession>A0A3A9ZFE9</accession>
<dbReference type="PANTHER" id="PTHR30036">
    <property type="entry name" value="D-XYLOSE-BINDING PERIPLASMIC PROTEIN"/>
    <property type="match status" value="1"/>
</dbReference>
<evidence type="ECO:0000313" key="5">
    <source>
        <dbReference type="EMBL" id="RKN47182.1"/>
    </source>
</evidence>
<evidence type="ECO:0000313" key="6">
    <source>
        <dbReference type="Proteomes" id="UP000272474"/>
    </source>
</evidence>
<dbReference type="PANTHER" id="PTHR30036:SF7">
    <property type="entry name" value="ABC TRANSPORTER PERIPLASMIC-BINDING PROTEIN YPHF"/>
    <property type="match status" value="1"/>
</dbReference>
<comment type="similarity">
    <text evidence="2">Belongs to the bacterial solute-binding protein 2 family.</text>
</comment>
<comment type="caution">
    <text evidence="5">The sequence shown here is derived from an EMBL/GenBank/DDBJ whole genome shotgun (WGS) entry which is preliminary data.</text>
</comment>
<proteinExistence type="inferred from homology"/>
<dbReference type="RefSeq" id="WP_120675090.1">
    <property type="nucleotide sequence ID" value="NZ_RBAL01000001.1"/>
</dbReference>
<gene>
    <name evidence="5" type="ORF">D7294_03155</name>
</gene>
<dbReference type="GO" id="GO:0030288">
    <property type="term" value="C:outer membrane-bounded periplasmic space"/>
    <property type="evidence" value="ECO:0007669"/>
    <property type="project" value="TreeGrafter"/>
</dbReference>
<feature type="region of interest" description="Disordered" evidence="3">
    <location>
        <begin position="24"/>
        <end position="43"/>
    </location>
</feature>
<dbReference type="InterPro" id="IPR050555">
    <property type="entry name" value="Bact_Solute-Bind_Prot2"/>
</dbReference>
<comment type="subcellular location">
    <subcellularLocation>
        <location evidence="1">Cell envelope</location>
    </subcellularLocation>
</comment>
<reference evidence="5 6" key="1">
    <citation type="journal article" date="2014" name="Int. J. Syst. Evol. Microbiol.">
        <title>Streptomyces hoynatensis sp. nov., isolated from deep marine sediment.</title>
        <authorList>
            <person name="Veyisoglu A."/>
            <person name="Sahin N."/>
        </authorList>
    </citation>
    <scope>NUCLEOTIDE SEQUENCE [LARGE SCALE GENOMIC DNA]</scope>
    <source>
        <strain evidence="5 6">KCTC 29097</strain>
    </source>
</reference>
<dbReference type="AlphaFoldDB" id="A0A3A9ZFE9"/>
<organism evidence="5 6">
    <name type="scientific">Streptomyces hoynatensis</name>
    <dbReference type="NCBI Taxonomy" id="1141874"/>
    <lineage>
        <taxon>Bacteria</taxon>
        <taxon>Bacillati</taxon>
        <taxon>Actinomycetota</taxon>
        <taxon>Actinomycetes</taxon>
        <taxon>Kitasatosporales</taxon>
        <taxon>Streptomycetaceae</taxon>
        <taxon>Streptomyces</taxon>
    </lineage>
</organism>
<name>A0A3A9ZFE9_9ACTN</name>
<keyword evidence="6" id="KW-1185">Reference proteome</keyword>
<dbReference type="GO" id="GO:0030246">
    <property type="term" value="F:carbohydrate binding"/>
    <property type="evidence" value="ECO:0007669"/>
    <property type="project" value="TreeGrafter"/>
</dbReference>
<dbReference type="EMBL" id="RBAL01000001">
    <property type="protein sequence ID" value="RKN47182.1"/>
    <property type="molecule type" value="Genomic_DNA"/>
</dbReference>
<evidence type="ECO:0000259" key="4">
    <source>
        <dbReference type="Pfam" id="PF13407"/>
    </source>
</evidence>
<protein>
    <submittedName>
        <fullName evidence="5">Sugar ABC transporter substrate-binding protein</fullName>
    </submittedName>
</protein>
<dbReference type="SUPFAM" id="SSF53822">
    <property type="entry name" value="Periplasmic binding protein-like I"/>
    <property type="match status" value="1"/>
</dbReference>
<dbReference type="InterPro" id="IPR028082">
    <property type="entry name" value="Peripla_BP_I"/>
</dbReference>
<sequence length="334" mass="34822">MNRTSRSALVAACAASLLLAGCSSDSGGKEAQEDRDNQNAGASVADTPRLKVALITHGASSDTFWDTVREGAEAAAQKDNVDLVYSSDPSAANQAALIQNAIDQDVDGIALTMPDPDALADAIADAEDAGIPVVGLNSGLPAWQDLGLLSYFGQDEGVAGRAFGERLNEVGAHHSICVIHEQGNISQEQRCGGVDDTFEGENEILYVDGEDMPSVRSTIEAKLRQDDSIDYIVALGAPFALAAVGSVEDASSEAGIATFDLNSELVQAIQDGDIQFAVDQQPYLQGYLAVDALWLYQTNGNVSGGGQEPVLTGPAFVDQDNIDTIAGFAANGTR</sequence>
<dbReference type="Pfam" id="PF13407">
    <property type="entry name" value="Peripla_BP_4"/>
    <property type="match status" value="1"/>
</dbReference>
<dbReference type="Gene3D" id="3.40.50.2300">
    <property type="match status" value="2"/>
</dbReference>
<evidence type="ECO:0000256" key="1">
    <source>
        <dbReference type="ARBA" id="ARBA00004196"/>
    </source>
</evidence>
<dbReference type="Proteomes" id="UP000272474">
    <property type="component" value="Unassembled WGS sequence"/>
</dbReference>